<protein>
    <submittedName>
        <fullName evidence="1">(rape) hypothetical protein</fullName>
    </submittedName>
</protein>
<evidence type="ECO:0000313" key="3">
    <source>
        <dbReference type="Proteomes" id="UP000824890"/>
    </source>
</evidence>
<dbReference type="EMBL" id="JAGKQM010000017">
    <property type="protein sequence ID" value="KAH0870994.1"/>
    <property type="molecule type" value="Genomic_DNA"/>
</dbReference>
<dbReference type="InterPro" id="IPR050307">
    <property type="entry name" value="Sterol_Desaturase_Related"/>
</dbReference>
<reference evidence="1" key="1">
    <citation type="submission" date="2021-01" db="EMBL/GenBank/DDBJ databases">
        <authorList>
            <consortium name="Genoscope - CEA"/>
            <person name="William W."/>
        </authorList>
    </citation>
    <scope>NUCLEOTIDE SEQUENCE</scope>
</reference>
<organism evidence="1">
    <name type="scientific">Brassica napus</name>
    <name type="common">Rape</name>
    <dbReference type="NCBI Taxonomy" id="3708"/>
    <lineage>
        <taxon>Eukaryota</taxon>
        <taxon>Viridiplantae</taxon>
        <taxon>Streptophyta</taxon>
        <taxon>Embryophyta</taxon>
        <taxon>Tracheophyta</taxon>
        <taxon>Spermatophyta</taxon>
        <taxon>Magnoliopsida</taxon>
        <taxon>eudicotyledons</taxon>
        <taxon>Gunneridae</taxon>
        <taxon>Pentapetalae</taxon>
        <taxon>rosids</taxon>
        <taxon>malvids</taxon>
        <taxon>Brassicales</taxon>
        <taxon>Brassicaceae</taxon>
        <taxon>Brassiceae</taxon>
        <taxon>Brassica</taxon>
    </lineage>
</organism>
<dbReference type="PANTHER" id="PTHR11863">
    <property type="entry name" value="STEROL DESATURASE"/>
    <property type="match status" value="1"/>
</dbReference>
<dbReference type="EMBL" id="HG994371">
    <property type="protein sequence ID" value="CAF2026846.1"/>
    <property type="molecule type" value="Genomic_DNA"/>
</dbReference>
<name>A0A816MUA7_BRANA</name>
<dbReference type="Proteomes" id="UP001295469">
    <property type="component" value="Chromosome C07"/>
</dbReference>
<reference evidence="2 3" key="2">
    <citation type="submission" date="2021-05" db="EMBL/GenBank/DDBJ databases">
        <title>Genome Assembly of Synthetic Allotetraploid Brassica napus Reveals Homoeologous Exchanges between Subgenomes.</title>
        <authorList>
            <person name="Davis J.T."/>
        </authorList>
    </citation>
    <scope>NUCLEOTIDE SEQUENCE [LARGE SCALE GENOMIC DNA]</scope>
    <source>
        <strain evidence="3">cv. Da-Ae</strain>
        <tissue evidence="2">Seedling</tissue>
    </source>
</reference>
<evidence type="ECO:0000313" key="2">
    <source>
        <dbReference type="EMBL" id="KAH0870994.1"/>
    </source>
</evidence>
<evidence type="ECO:0000313" key="1">
    <source>
        <dbReference type="EMBL" id="CAF2026846.1"/>
    </source>
</evidence>
<proteinExistence type="predicted"/>
<dbReference type="Proteomes" id="UP000824890">
    <property type="component" value="Unassembled WGS sequence"/>
</dbReference>
<sequence length="259" mass="30505">MDFSLIRFHKYKSSDITLGLKKITPRHQSKYSPDQLYNRQNPANNDDTLFFSLNLTPSLSPRNECRHLTMIPYATIEEAETSRDSRQFGSNTPPQGWFDRYNIQPKVKNSFSDHVSLLQRRHEDVHPRRCPLTTRFLSFDPGNKGWVLFLLHRDLSDESRTLWLWIALRQIEAIESLLDTTYDFPWTLTNYIPFYGGAEYHDYHHYVGGQSQSNFASVFTYCDYIYGTDKGYRLQKKLLQQIKEDSKKSNKQNGEEKLD</sequence>
<accession>A0A816MUA7</accession>
<keyword evidence="3" id="KW-1185">Reference proteome</keyword>
<dbReference type="AlphaFoldDB" id="A0A816MUA7"/>
<dbReference type="OrthoDB" id="1658724at2759"/>
<gene>
    <name evidence="1" type="ORF">DARMORV10_C07P52120.1</name>
    <name evidence="2" type="ORF">HID58_078016</name>
</gene>